<accession>A0A834CPD7</accession>
<feature type="region of interest" description="Disordered" evidence="1">
    <location>
        <begin position="1"/>
        <end position="25"/>
    </location>
</feature>
<gene>
    <name evidence="2" type="ORF">FQA47_011810</name>
</gene>
<evidence type="ECO:0000256" key="1">
    <source>
        <dbReference type="SAM" id="MobiDB-lite"/>
    </source>
</evidence>
<dbReference type="Proteomes" id="UP000646548">
    <property type="component" value="Unassembled WGS sequence"/>
</dbReference>
<reference evidence="2" key="1">
    <citation type="journal article" name="BMC Genomics">
        <title>Long-read sequencing and de novo genome assembly of marine medaka (Oryzias melastigma).</title>
        <authorList>
            <person name="Liang P."/>
            <person name="Saqib H.S.A."/>
            <person name="Ni X."/>
            <person name="Shen Y."/>
        </authorList>
    </citation>
    <scope>NUCLEOTIDE SEQUENCE</scope>
    <source>
        <strain evidence="2">Bigg-433</strain>
    </source>
</reference>
<evidence type="ECO:0000313" key="2">
    <source>
        <dbReference type="EMBL" id="KAF6730436.1"/>
    </source>
</evidence>
<dbReference type="EMBL" id="WKFB01000236">
    <property type="protein sequence ID" value="KAF6730436.1"/>
    <property type="molecule type" value="Genomic_DNA"/>
</dbReference>
<evidence type="ECO:0000313" key="3">
    <source>
        <dbReference type="Proteomes" id="UP000646548"/>
    </source>
</evidence>
<organism evidence="2 3">
    <name type="scientific">Oryzias melastigma</name>
    <name type="common">Marine medaka</name>
    <dbReference type="NCBI Taxonomy" id="30732"/>
    <lineage>
        <taxon>Eukaryota</taxon>
        <taxon>Metazoa</taxon>
        <taxon>Chordata</taxon>
        <taxon>Craniata</taxon>
        <taxon>Vertebrata</taxon>
        <taxon>Euteleostomi</taxon>
        <taxon>Actinopterygii</taxon>
        <taxon>Neopterygii</taxon>
        <taxon>Teleostei</taxon>
        <taxon>Neoteleostei</taxon>
        <taxon>Acanthomorphata</taxon>
        <taxon>Ovalentaria</taxon>
        <taxon>Atherinomorphae</taxon>
        <taxon>Beloniformes</taxon>
        <taxon>Adrianichthyidae</taxon>
        <taxon>Oryziinae</taxon>
        <taxon>Oryzias</taxon>
    </lineage>
</organism>
<dbReference type="AlphaFoldDB" id="A0A834CPD7"/>
<comment type="caution">
    <text evidence="2">The sequence shown here is derived from an EMBL/GenBank/DDBJ whole genome shotgun (WGS) entry which is preliminary data.</text>
</comment>
<protein>
    <submittedName>
        <fullName evidence="2">Uncharacterized protein</fullName>
    </submittedName>
</protein>
<sequence>MNCESTAWGRSERAQRHPPTFPESAVSVATRAEKGGGSPLLFPPSVRGKQQLFLRCFSLPASHTYCSSKRGKAGGCRL</sequence>
<proteinExistence type="predicted"/>
<name>A0A834CPD7_ORYME</name>